<evidence type="ECO:0000313" key="1">
    <source>
        <dbReference type="EMBL" id="TCT12663.1"/>
    </source>
</evidence>
<gene>
    <name evidence="1" type="ORF">EDC22_102348</name>
</gene>
<proteinExistence type="predicted"/>
<dbReference type="RefSeq" id="WP_132805429.1">
    <property type="nucleotide sequence ID" value="NZ_SMAK01000002.1"/>
</dbReference>
<dbReference type="InterPro" id="IPR019056">
    <property type="entry name" value="Phage_TAC_6"/>
</dbReference>
<dbReference type="Proteomes" id="UP000295678">
    <property type="component" value="Unassembled WGS sequence"/>
</dbReference>
<protein>
    <submittedName>
        <fullName evidence="1">Tail assembly chaperone</fullName>
    </submittedName>
</protein>
<dbReference type="AlphaFoldDB" id="A0A4V2UZU3"/>
<sequence>MRLAADEITIKVGSETVRLRPTLRAAMRLEARHGGMTGLFRAIADGSLTVIADVISECSDRPTMVPVILGNPSFGGLHGTLDGITEPLIRLVGLFAGIDMDNPPGHEPAPADAPPVSFADYIEALFGIGTGWLGWTPEQTWNATPAEILAARKGRIAMLTELFGTGERPDDHDPRNLPDPGSVKAGIGRLKMLQASLAGAR</sequence>
<name>A0A4V2UZU3_9HYPH</name>
<reference evidence="1 2" key="1">
    <citation type="submission" date="2019-03" db="EMBL/GenBank/DDBJ databases">
        <title>Genomic Encyclopedia of Type Strains, Phase IV (KMG-IV): sequencing the most valuable type-strain genomes for metagenomic binning, comparative biology and taxonomic classification.</title>
        <authorList>
            <person name="Goeker M."/>
        </authorList>
    </citation>
    <scope>NUCLEOTIDE SEQUENCE [LARGE SCALE GENOMIC DNA]</scope>
    <source>
        <strain evidence="1 2">DSM 19345</strain>
    </source>
</reference>
<dbReference type="Pfam" id="PF09550">
    <property type="entry name" value="Phage_TAC_6"/>
    <property type="match status" value="1"/>
</dbReference>
<evidence type="ECO:0000313" key="2">
    <source>
        <dbReference type="Proteomes" id="UP000295678"/>
    </source>
</evidence>
<keyword evidence="2" id="KW-1185">Reference proteome</keyword>
<dbReference type="EMBL" id="SMAK01000002">
    <property type="protein sequence ID" value="TCT12663.1"/>
    <property type="molecule type" value="Genomic_DNA"/>
</dbReference>
<organism evidence="1 2">
    <name type="scientific">Tepidamorphus gemmatus</name>
    <dbReference type="NCBI Taxonomy" id="747076"/>
    <lineage>
        <taxon>Bacteria</taxon>
        <taxon>Pseudomonadati</taxon>
        <taxon>Pseudomonadota</taxon>
        <taxon>Alphaproteobacteria</taxon>
        <taxon>Hyphomicrobiales</taxon>
        <taxon>Tepidamorphaceae</taxon>
        <taxon>Tepidamorphus</taxon>
    </lineage>
</organism>
<dbReference type="OrthoDB" id="7306418at2"/>
<comment type="caution">
    <text evidence="1">The sequence shown here is derived from an EMBL/GenBank/DDBJ whole genome shotgun (WGS) entry which is preliminary data.</text>
</comment>
<accession>A0A4V2UZU3</accession>